<reference evidence="2 3" key="1">
    <citation type="submission" date="2012-04" db="EMBL/GenBank/DDBJ databases">
        <title>The Genome Sequence of Saprolegnia declina VS20.</title>
        <authorList>
            <consortium name="The Broad Institute Genome Sequencing Platform"/>
            <person name="Russ C."/>
            <person name="Nusbaum C."/>
            <person name="Tyler B."/>
            <person name="van West P."/>
            <person name="Dieguez-Uribeondo J."/>
            <person name="de Bruijn I."/>
            <person name="Tripathy S."/>
            <person name="Jiang R."/>
            <person name="Young S.K."/>
            <person name="Zeng Q."/>
            <person name="Gargeya S."/>
            <person name="Fitzgerald M."/>
            <person name="Haas B."/>
            <person name="Abouelleil A."/>
            <person name="Alvarado L."/>
            <person name="Arachchi H.M."/>
            <person name="Berlin A."/>
            <person name="Chapman S.B."/>
            <person name="Goldberg J."/>
            <person name="Griggs A."/>
            <person name="Gujja S."/>
            <person name="Hansen M."/>
            <person name="Howarth C."/>
            <person name="Imamovic A."/>
            <person name="Larimer J."/>
            <person name="McCowen C."/>
            <person name="Montmayeur A."/>
            <person name="Murphy C."/>
            <person name="Neiman D."/>
            <person name="Pearson M."/>
            <person name="Priest M."/>
            <person name="Roberts A."/>
            <person name="Saif S."/>
            <person name="Shea T."/>
            <person name="Sisk P."/>
            <person name="Sykes S."/>
            <person name="Wortman J."/>
            <person name="Nusbaum C."/>
            <person name="Birren B."/>
        </authorList>
    </citation>
    <scope>NUCLEOTIDE SEQUENCE [LARGE SCALE GENOMIC DNA]</scope>
    <source>
        <strain evidence="2 3">VS20</strain>
    </source>
</reference>
<feature type="region of interest" description="Disordered" evidence="1">
    <location>
        <begin position="130"/>
        <end position="151"/>
    </location>
</feature>
<dbReference type="Proteomes" id="UP000030762">
    <property type="component" value="Unassembled WGS sequence"/>
</dbReference>
<feature type="compositionally biased region" description="Acidic residues" evidence="1">
    <location>
        <begin position="131"/>
        <end position="151"/>
    </location>
</feature>
<dbReference type="OrthoDB" id="10341654at2759"/>
<evidence type="ECO:0000313" key="2">
    <source>
        <dbReference type="EMBL" id="EQC41588.1"/>
    </source>
</evidence>
<evidence type="ECO:0000256" key="1">
    <source>
        <dbReference type="SAM" id="MobiDB-lite"/>
    </source>
</evidence>
<dbReference type="EMBL" id="JH767134">
    <property type="protein sequence ID" value="EQC41588.1"/>
    <property type="molecule type" value="Genomic_DNA"/>
</dbReference>
<sequence length="151" mass="17565">MTKQVTFSTATTFLFDLDYNGSALPHESGPPIGLALRHSAMTIEPVPDAARCCMRRSRLRRFDHLERIAMLRGLYDARTLALFCSEAIDLRKSRVETEDDIVRLTPRPSRKRHSEPEALVVDTKRMRMWEMEYDDEEDDDEDEDETDEDAR</sequence>
<protein>
    <recommendedName>
        <fullName evidence="4">Cysteine/serine-rich nuclear protein N-terminal domain-containing protein</fullName>
    </recommendedName>
</protein>
<dbReference type="RefSeq" id="XP_008605302.1">
    <property type="nucleotide sequence ID" value="XM_008607080.1"/>
</dbReference>
<dbReference type="OMA" id="RMWEMEY"/>
<evidence type="ECO:0000313" key="3">
    <source>
        <dbReference type="Proteomes" id="UP000030762"/>
    </source>
</evidence>
<dbReference type="InParanoid" id="T0S8J1"/>
<proteinExistence type="predicted"/>
<gene>
    <name evidence="2" type="ORF">SDRG_01548</name>
</gene>
<dbReference type="AlphaFoldDB" id="T0S8J1"/>
<keyword evidence="3" id="KW-1185">Reference proteome</keyword>
<dbReference type="VEuPathDB" id="FungiDB:SDRG_01548"/>
<accession>T0S8J1</accession>
<dbReference type="GeneID" id="19942275"/>
<organism evidence="2 3">
    <name type="scientific">Saprolegnia diclina (strain VS20)</name>
    <dbReference type="NCBI Taxonomy" id="1156394"/>
    <lineage>
        <taxon>Eukaryota</taxon>
        <taxon>Sar</taxon>
        <taxon>Stramenopiles</taxon>
        <taxon>Oomycota</taxon>
        <taxon>Saprolegniomycetes</taxon>
        <taxon>Saprolegniales</taxon>
        <taxon>Saprolegniaceae</taxon>
        <taxon>Saprolegnia</taxon>
    </lineage>
</organism>
<evidence type="ECO:0008006" key="4">
    <source>
        <dbReference type="Google" id="ProtNLM"/>
    </source>
</evidence>
<name>T0S8J1_SAPDV</name>